<accession>Q0ANF4</accession>
<keyword evidence="1" id="KW-0732">Signal</keyword>
<dbReference type="STRING" id="394221.Mmar10_1891"/>
<dbReference type="HOGENOM" id="CLU_705574_0_0_5"/>
<feature type="signal peptide" evidence="1">
    <location>
        <begin position="1"/>
        <end position="17"/>
    </location>
</feature>
<dbReference type="OrthoDB" id="9974194at2"/>
<evidence type="ECO:0000256" key="1">
    <source>
        <dbReference type="SAM" id="SignalP"/>
    </source>
</evidence>
<organism evidence="2 3">
    <name type="scientific">Maricaulis maris (strain MCS10)</name>
    <name type="common">Caulobacter maris</name>
    <dbReference type="NCBI Taxonomy" id="394221"/>
    <lineage>
        <taxon>Bacteria</taxon>
        <taxon>Pseudomonadati</taxon>
        <taxon>Pseudomonadota</taxon>
        <taxon>Alphaproteobacteria</taxon>
        <taxon>Maricaulales</taxon>
        <taxon>Maricaulaceae</taxon>
        <taxon>Maricaulis</taxon>
    </lineage>
</organism>
<sequence length="391" mass="41952" precursor="true">MKRLVSLLVALSMTALADAQELPAAVSDAYLRYEAALEQADFPAASLAAEAAYAEAQAAAIDPEIQLTLGLNALAMAPARGRGLGLVEIVESAAELARLAGEPELARDVYLQGLSAAHQAENTVAFLVLQDPLIEVLAAGPILSDRERERLFSSVYPNIFSEPLSDGLRMELEMERSTALSNLTDPVRLANLTLILRRDAMLRENRSTALELTDQAVQAIDRSTADGMRALAALVAGLADILVTDGQGLPDALSSMAPETQSVLCADLASRPVPVGPWEEVRVPLRSVERGQLGGVARVEFSVQDGEFVELGPDPQTSPRRDSRLVRAIDRNLSRTEFHTDCEGVPVTMTGLFRVAFTGAVDGRRGAATQLSFRLLQSIRPVPIPPVENQD</sequence>
<name>Q0ANF4_MARMM</name>
<evidence type="ECO:0000313" key="3">
    <source>
        <dbReference type="Proteomes" id="UP000001964"/>
    </source>
</evidence>
<dbReference type="RefSeq" id="WP_011643828.1">
    <property type="nucleotide sequence ID" value="NC_008347.1"/>
</dbReference>
<keyword evidence="3" id="KW-1185">Reference proteome</keyword>
<proteinExistence type="predicted"/>
<feature type="chain" id="PRO_5004168252" evidence="1">
    <location>
        <begin position="18"/>
        <end position="391"/>
    </location>
</feature>
<evidence type="ECO:0000313" key="2">
    <source>
        <dbReference type="EMBL" id="ABI66183.1"/>
    </source>
</evidence>
<dbReference type="KEGG" id="mmr:Mmar10_1891"/>
<protein>
    <submittedName>
        <fullName evidence="2">Uncharacterized protein</fullName>
    </submittedName>
</protein>
<reference evidence="2 3" key="1">
    <citation type="submission" date="2006-08" db="EMBL/GenBank/DDBJ databases">
        <title>Complete sequence of Maricaulis maris MCS10.</title>
        <authorList>
            <consortium name="US DOE Joint Genome Institute"/>
            <person name="Copeland A."/>
            <person name="Lucas S."/>
            <person name="Lapidus A."/>
            <person name="Barry K."/>
            <person name="Detter J.C."/>
            <person name="Glavina del Rio T."/>
            <person name="Hammon N."/>
            <person name="Israni S."/>
            <person name="Dalin E."/>
            <person name="Tice H."/>
            <person name="Pitluck S."/>
            <person name="Saunders E."/>
            <person name="Brettin T."/>
            <person name="Bruce D."/>
            <person name="Han C."/>
            <person name="Tapia R."/>
            <person name="Gilna P."/>
            <person name="Schmutz J."/>
            <person name="Larimer F."/>
            <person name="Land M."/>
            <person name="Hauser L."/>
            <person name="Kyrpides N."/>
            <person name="Mikhailova N."/>
            <person name="Viollier P."/>
            <person name="Stephens C."/>
            <person name="Richardson P."/>
        </authorList>
    </citation>
    <scope>NUCLEOTIDE SEQUENCE [LARGE SCALE GENOMIC DNA]</scope>
    <source>
        <strain evidence="2 3">MCS10</strain>
    </source>
</reference>
<gene>
    <name evidence="2" type="ordered locus">Mmar10_1891</name>
</gene>
<dbReference type="Proteomes" id="UP000001964">
    <property type="component" value="Chromosome"/>
</dbReference>
<dbReference type="EMBL" id="CP000449">
    <property type="protein sequence ID" value="ABI66183.1"/>
    <property type="molecule type" value="Genomic_DNA"/>
</dbReference>
<dbReference type="AlphaFoldDB" id="Q0ANF4"/>